<evidence type="ECO:0000313" key="2">
    <source>
        <dbReference type="Proteomes" id="UP001057402"/>
    </source>
</evidence>
<comment type="caution">
    <text evidence="1">The sequence shown here is derived from an EMBL/GenBank/DDBJ whole genome shotgun (WGS) entry which is preliminary data.</text>
</comment>
<evidence type="ECO:0000313" key="1">
    <source>
        <dbReference type="EMBL" id="KAI4331454.1"/>
    </source>
</evidence>
<dbReference type="EMBL" id="CM042887">
    <property type="protein sequence ID" value="KAI4331454.1"/>
    <property type="molecule type" value="Genomic_DNA"/>
</dbReference>
<sequence>MTLQDHVMEETEDQKNAVESYVYDMRNKISLTPNFKLWKTGCTMKVEIKGVYVAKLEELTKQGDPIEERYKEHVNRGSVISEFLNSINAVREEAISNDPKYEHIYVSKRQKVLNECVEAEAWLREKQ</sequence>
<keyword evidence="2" id="KW-1185">Reference proteome</keyword>
<organism evidence="1 2">
    <name type="scientific">Melastoma candidum</name>
    <dbReference type="NCBI Taxonomy" id="119954"/>
    <lineage>
        <taxon>Eukaryota</taxon>
        <taxon>Viridiplantae</taxon>
        <taxon>Streptophyta</taxon>
        <taxon>Embryophyta</taxon>
        <taxon>Tracheophyta</taxon>
        <taxon>Spermatophyta</taxon>
        <taxon>Magnoliopsida</taxon>
        <taxon>eudicotyledons</taxon>
        <taxon>Gunneridae</taxon>
        <taxon>Pentapetalae</taxon>
        <taxon>rosids</taxon>
        <taxon>malvids</taxon>
        <taxon>Myrtales</taxon>
        <taxon>Melastomataceae</taxon>
        <taxon>Melastomatoideae</taxon>
        <taxon>Melastomateae</taxon>
        <taxon>Melastoma</taxon>
    </lineage>
</organism>
<proteinExistence type="predicted"/>
<protein>
    <submittedName>
        <fullName evidence="1">Uncharacterized protein</fullName>
    </submittedName>
</protein>
<reference evidence="2" key="1">
    <citation type="journal article" date="2023" name="Front. Plant Sci.">
        <title>Chromosomal-level genome assembly of Melastoma candidum provides insights into trichome evolution.</title>
        <authorList>
            <person name="Zhong Y."/>
            <person name="Wu W."/>
            <person name="Sun C."/>
            <person name="Zou P."/>
            <person name="Liu Y."/>
            <person name="Dai S."/>
            <person name="Zhou R."/>
        </authorList>
    </citation>
    <scope>NUCLEOTIDE SEQUENCE [LARGE SCALE GENOMIC DNA]</scope>
</reference>
<dbReference type="Proteomes" id="UP001057402">
    <property type="component" value="Chromosome 8"/>
</dbReference>
<gene>
    <name evidence="1" type="ORF">MLD38_029642</name>
</gene>
<name>A0ACB9N4K0_9MYRT</name>
<accession>A0ACB9N4K0</accession>